<sequence>MTVAFEELPPVSAFPVIPGRRWGPGLWWSATTGRHVAAGSNAMRVQLMVLDRDPDVTGLAGRPVRLLWRNPRGLVRSWVPQLFARCADGTALLADCSSHAGAGGECARGAAKAVAEACAHIGWSYRRLPPLDDVLAANLKWLAGYRHPRNAGQPGLMPAVLEAFTRPRPLIEGASAAGDPIEVLPAVFHALWHGQLTAGLDTPLHERVPVGPRSWSGPQTGDAG</sequence>
<dbReference type="Proteomes" id="UP000829494">
    <property type="component" value="Plasmid pSRIMR7"/>
</dbReference>
<accession>A0ABY3ZGA0</accession>
<proteinExistence type="predicted"/>
<keyword evidence="1" id="KW-0614">Plasmid</keyword>
<name>A0ABY3ZGA0_STRRM</name>
<dbReference type="InterPro" id="IPR048000">
    <property type="entry name" value="TnsA-like"/>
</dbReference>
<evidence type="ECO:0000313" key="1">
    <source>
        <dbReference type="EMBL" id="UNZ08860.1"/>
    </source>
</evidence>
<keyword evidence="2" id="KW-1185">Reference proteome</keyword>
<reference evidence="1 2" key="1">
    <citation type="submission" date="2022-03" db="EMBL/GenBank/DDBJ databases">
        <title>Complete genome of Streptomyces rimosus ssp. rimosus R7 (=ATCC 10970).</title>
        <authorList>
            <person name="Beganovic S."/>
            <person name="Ruckert C."/>
            <person name="Busche T."/>
            <person name="Kalinowski J."/>
            <person name="Wittmann C."/>
        </authorList>
    </citation>
    <scope>NUCLEOTIDE SEQUENCE [LARGE SCALE GENOMIC DNA]</scope>
    <source>
        <strain evidence="1 2">R7</strain>
        <plasmid evidence="1 2">pSRIMR7</plasmid>
    </source>
</reference>
<dbReference type="EMBL" id="CP094299">
    <property type="protein sequence ID" value="UNZ08860.1"/>
    <property type="molecule type" value="Genomic_DNA"/>
</dbReference>
<evidence type="ECO:0008006" key="3">
    <source>
        <dbReference type="Google" id="ProtNLM"/>
    </source>
</evidence>
<organism evidence="1 2">
    <name type="scientific">Streptomyces rimosus subsp. rimosus</name>
    <dbReference type="NCBI Taxonomy" id="132474"/>
    <lineage>
        <taxon>Bacteria</taxon>
        <taxon>Bacillati</taxon>
        <taxon>Actinomycetota</taxon>
        <taxon>Actinomycetes</taxon>
        <taxon>Kitasatosporales</taxon>
        <taxon>Streptomycetaceae</taxon>
        <taxon>Streptomyces</taxon>
    </lineage>
</organism>
<dbReference type="NCBIfam" id="NF033179">
    <property type="entry name" value="TnsA_like_Actin"/>
    <property type="match status" value="1"/>
</dbReference>
<evidence type="ECO:0000313" key="2">
    <source>
        <dbReference type="Proteomes" id="UP000829494"/>
    </source>
</evidence>
<gene>
    <name evidence="1" type="ORF">SRIMR7_42580</name>
</gene>
<geneLocation type="plasmid" evidence="1 2">
    <name>pSRIMR7</name>
</geneLocation>
<protein>
    <recommendedName>
        <fullName evidence="3">TnsA-like heteromeric transposase endonuclease subunit</fullName>
    </recommendedName>
</protein>